<evidence type="ECO:0000313" key="2">
    <source>
        <dbReference type="Proteomes" id="UP000824205"/>
    </source>
</evidence>
<comment type="caution">
    <text evidence="1">The sequence shown here is derived from an EMBL/GenBank/DDBJ whole genome shotgun (WGS) entry which is preliminary data.</text>
</comment>
<reference evidence="1" key="2">
    <citation type="submission" date="2021-04" db="EMBL/GenBank/DDBJ databases">
        <authorList>
            <person name="Gilroy R."/>
        </authorList>
    </citation>
    <scope>NUCLEOTIDE SEQUENCE</scope>
    <source>
        <strain evidence="1">421</strain>
    </source>
</reference>
<organism evidence="1 2">
    <name type="scientific">Candidatus Eubacterium faecipullorum</name>
    <dbReference type="NCBI Taxonomy" id="2838571"/>
    <lineage>
        <taxon>Bacteria</taxon>
        <taxon>Bacillati</taxon>
        <taxon>Bacillota</taxon>
        <taxon>Clostridia</taxon>
        <taxon>Eubacteriales</taxon>
        <taxon>Eubacteriaceae</taxon>
        <taxon>Eubacterium</taxon>
    </lineage>
</organism>
<protein>
    <submittedName>
        <fullName evidence="1">HAD family hydrolase</fullName>
    </submittedName>
</protein>
<dbReference type="EMBL" id="DXGE01000009">
    <property type="protein sequence ID" value="HIW85197.1"/>
    <property type="molecule type" value="Genomic_DNA"/>
</dbReference>
<dbReference type="GO" id="GO:0016791">
    <property type="term" value="F:phosphatase activity"/>
    <property type="evidence" value="ECO:0007669"/>
    <property type="project" value="TreeGrafter"/>
</dbReference>
<dbReference type="AlphaFoldDB" id="A0A9D1UEU0"/>
<dbReference type="Proteomes" id="UP000824205">
    <property type="component" value="Unassembled WGS sequence"/>
</dbReference>
<dbReference type="SUPFAM" id="SSF56784">
    <property type="entry name" value="HAD-like"/>
    <property type="match status" value="1"/>
</dbReference>
<dbReference type="GO" id="GO:0000287">
    <property type="term" value="F:magnesium ion binding"/>
    <property type="evidence" value="ECO:0007669"/>
    <property type="project" value="TreeGrafter"/>
</dbReference>
<reference evidence="1" key="1">
    <citation type="journal article" date="2021" name="PeerJ">
        <title>Extensive microbial diversity within the chicken gut microbiome revealed by metagenomics and culture.</title>
        <authorList>
            <person name="Gilroy R."/>
            <person name="Ravi A."/>
            <person name="Getino M."/>
            <person name="Pursley I."/>
            <person name="Horton D.L."/>
            <person name="Alikhan N.F."/>
            <person name="Baker D."/>
            <person name="Gharbi K."/>
            <person name="Hall N."/>
            <person name="Watson M."/>
            <person name="Adriaenssens E.M."/>
            <person name="Foster-Nyarko E."/>
            <person name="Jarju S."/>
            <person name="Secka A."/>
            <person name="Antonio M."/>
            <person name="Oren A."/>
            <person name="Chaudhuri R.R."/>
            <person name="La Ragione R."/>
            <person name="Hildebrand F."/>
            <person name="Pallen M.J."/>
        </authorList>
    </citation>
    <scope>NUCLEOTIDE SEQUENCE</scope>
    <source>
        <strain evidence="1">421</strain>
    </source>
</reference>
<sequence>MHHLTLWQRFSYVLKELSPAGAEFVKSRSNDSRDNPVADRSELANGSIFYFTCIDSAEKLHPLYERFKDRFRSVYSRDIYTGEQWLEIMPGGATKANAALRLKEMLGCEKLVAFGDSQNDMDLFAAADECYAVANAVPELKERATAVIGANSEDAVAKFLLQRCTE</sequence>
<proteinExistence type="predicted"/>
<dbReference type="InterPro" id="IPR023214">
    <property type="entry name" value="HAD_sf"/>
</dbReference>
<dbReference type="InterPro" id="IPR036412">
    <property type="entry name" value="HAD-like_sf"/>
</dbReference>
<evidence type="ECO:0000313" key="1">
    <source>
        <dbReference type="EMBL" id="HIW85197.1"/>
    </source>
</evidence>
<dbReference type="Gene3D" id="3.40.50.1000">
    <property type="entry name" value="HAD superfamily/HAD-like"/>
    <property type="match status" value="1"/>
</dbReference>
<gene>
    <name evidence="1" type="ORF">IAA48_01740</name>
</gene>
<dbReference type="PANTHER" id="PTHR10000">
    <property type="entry name" value="PHOSPHOSERINE PHOSPHATASE"/>
    <property type="match status" value="1"/>
</dbReference>
<dbReference type="Gene3D" id="3.30.1240.10">
    <property type="match status" value="1"/>
</dbReference>
<name>A0A9D1UEU0_9FIRM</name>
<dbReference type="GO" id="GO:0005829">
    <property type="term" value="C:cytosol"/>
    <property type="evidence" value="ECO:0007669"/>
    <property type="project" value="TreeGrafter"/>
</dbReference>
<keyword evidence="1" id="KW-0378">Hydrolase</keyword>
<dbReference type="Pfam" id="PF08282">
    <property type="entry name" value="Hydrolase_3"/>
    <property type="match status" value="1"/>
</dbReference>
<dbReference type="PANTHER" id="PTHR10000:SF8">
    <property type="entry name" value="HAD SUPERFAMILY HYDROLASE-LIKE, TYPE 3"/>
    <property type="match status" value="1"/>
</dbReference>
<accession>A0A9D1UEU0</accession>